<accession>A0A9C7G673</accession>
<comment type="similarity">
    <text evidence="6">Belongs to the gamma-glutamyltransferase family.</text>
</comment>
<protein>
    <recommendedName>
        <fullName evidence="6">Glutathione hydrolase proenzyme</fullName>
        <ecNumber evidence="6">2.3.2.2</ecNumber>
        <ecNumber evidence="6">3.4.19.13</ecNumber>
    </recommendedName>
    <component>
        <recommendedName>
            <fullName evidence="6">Glutathione hydrolase large chain</fullName>
        </recommendedName>
    </component>
    <component>
        <recommendedName>
            <fullName evidence="6">Glutathione hydrolase small chain</fullName>
        </recommendedName>
    </component>
</protein>
<dbReference type="GO" id="GO:0006750">
    <property type="term" value="P:glutathione biosynthetic process"/>
    <property type="evidence" value="ECO:0007669"/>
    <property type="project" value="UniProtKB-KW"/>
</dbReference>
<dbReference type="EC" id="3.4.19.13" evidence="6"/>
<evidence type="ECO:0000313" key="7">
    <source>
        <dbReference type="EMBL" id="CAG9606649.1"/>
    </source>
</evidence>
<dbReference type="RefSeq" id="WP_230494934.1">
    <property type="nucleotide sequence ID" value="NZ_CAKJTG010000002.1"/>
</dbReference>
<comment type="PTM">
    <text evidence="6">Cleaved by autocatalysis into a large and a small subunit.</text>
</comment>
<dbReference type="InterPro" id="IPR000101">
    <property type="entry name" value="GGT_peptidase"/>
</dbReference>
<dbReference type="InterPro" id="IPR043137">
    <property type="entry name" value="GGT_ssub_C"/>
</dbReference>
<keyword evidence="6 7" id="KW-0808">Transferase</keyword>
<reference evidence="7" key="1">
    <citation type="submission" date="2021-10" db="EMBL/GenBank/DDBJ databases">
        <authorList>
            <person name="Criscuolo A."/>
        </authorList>
    </citation>
    <scope>NUCLEOTIDE SEQUENCE</scope>
    <source>
        <strain evidence="7">CIP111885</strain>
    </source>
</reference>
<keyword evidence="8" id="KW-1185">Reference proteome</keyword>
<keyword evidence="6 7" id="KW-0378">Hydrolase</keyword>
<feature type="binding site" evidence="5">
    <location>
        <position position="437"/>
    </location>
    <ligand>
        <name>L-glutamate</name>
        <dbReference type="ChEBI" id="CHEBI:29985"/>
    </ligand>
</feature>
<dbReference type="InterPro" id="IPR029055">
    <property type="entry name" value="Ntn_hydrolases_N"/>
</dbReference>
<organism evidence="7 8">
    <name type="scientific">Pseudoneobacillus rhizosphaerae</name>
    <dbReference type="NCBI Taxonomy" id="2880968"/>
    <lineage>
        <taxon>Bacteria</taxon>
        <taxon>Bacillati</taxon>
        <taxon>Bacillota</taxon>
        <taxon>Bacilli</taxon>
        <taxon>Bacillales</taxon>
        <taxon>Bacillaceae</taxon>
        <taxon>Pseudoneobacillus</taxon>
    </lineage>
</organism>
<dbReference type="PANTHER" id="PTHR43881:SF1">
    <property type="entry name" value="GAMMA-GLUTAMYLTRANSPEPTIDASE (AFU_ORTHOLOGUE AFUA_4G13580)"/>
    <property type="match status" value="1"/>
</dbReference>
<evidence type="ECO:0000256" key="1">
    <source>
        <dbReference type="ARBA" id="ARBA00001049"/>
    </source>
</evidence>
<evidence type="ECO:0000256" key="4">
    <source>
        <dbReference type="PIRSR" id="PIRSR600101-1"/>
    </source>
</evidence>
<dbReference type="GO" id="GO:0006751">
    <property type="term" value="P:glutathione catabolic process"/>
    <property type="evidence" value="ECO:0007669"/>
    <property type="project" value="UniProtKB-UniRule"/>
</dbReference>
<sequence length="535" mass="58401">MPYYTYPYASQRTATVARNGMVATSQPLAAQAGLDILKKGGNAIDAAIATAACLTVVEPTSNGIGGDAFALVWTKDKQLHGLNASGPAPKSISIEKLKNQGHEKMPVTGWIPVTVPGVPAAWAALSERFGRLPLTEVLKPAIEYARNGYPLSPTLSKYWKRAYTAYKQRLQGPEFEEWFRVFAPNGKAPEIGEIWSSEDHANTLQEIAETKAESFYRGNLAEKIAAASTSAGGFLQKEDLESYQPEWVDPISVNYKGYDIWEIPPNGQGLVALMALNILKNDQFTHREDVRTVHLQLEAMKQAFTDGKEYITDPNMMKTRVADLLSEEYGKQCRDQIGETARVPEPGSLPKGGTVYLSTADGEGNMVSFIQSNYMGFGSGIVVPGTGIGMQNRGHDFSLDPEHQNALQPGKKTYHTIIPGFMTKDGQAVGPFGVMGGYMQPQGHFQVAMNMIDFGLNPQAALDAPRWQWIEGKKIEVEHSFPNHIIGQLVQKGHQISVSHDSGGFGRGQVIMRNPETGVLIGGTEHRTDGSIACY</sequence>
<dbReference type="GO" id="GO:0036374">
    <property type="term" value="F:glutathione hydrolase activity"/>
    <property type="evidence" value="ECO:0007669"/>
    <property type="project" value="UniProtKB-UniRule"/>
</dbReference>
<dbReference type="Pfam" id="PF01019">
    <property type="entry name" value="G_glu_transpept"/>
    <property type="match status" value="1"/>
</dbReference>
<evidence type="ECO:0000256" key="5">
    <source>
        <dbReference type="PIRSR" id="PIRSR600101-2"/>
    </source>
</evidence>
<comment type="catalytic activity">
    <reaction evidence="1 6">
        <text>an S-substituted glutathione + H2O = an S-substituted L-cysteinylglycine + L-glutamate</text>
        <dbReference type="Rhea" id="RHEA:59468"/>
        <dbReference type="ChEBI" id="CHEBI:15377"/>
        <dbReference type="ChEBI" id="CHEBI:29985"/>
        <dbReference type="ChEBI" id="CHEBI:90779"/>
        <dbReference type="ChEBI" id="CHEBI:143103"/>
        <dbReference type="EC" id="3.4.19.13"/>
    </reaction>
</comment>
<dbReference type="NCBIfam" id="TIGR00066">
    <property type="entry name" value="g_glut_trans"/>
    <property type="match status" value="1"/>
</dbReference>
<gene>
    <name evidence="7" type="primary">ywrD</name>
    <name evidence="7" type="ORF">NEOCIP111885_00337</name>
</gene>
<dbReference type="Gene3D" id="1.10.246.230">
    <property type="match status" value="1"/>
</dbReference>
<feature type="active site" description="Nucleophile" evidence="4">
    <location>
        <position position="354"/>
    </location>
</feature>
<keyword evidence="6" id="KW-0317">Glutathione biosynthesis</keyword>
<dbReference type="Gene3D" id="3.60.20.40">
    <property type="match status" value="1"/>
</dbReference>
<dbReference type="SUPFAM" id="SSF56235">
    <property type="entry name" value="N-terminal nucleophile aminohydrolases (Ntn hydrolases)"/>
    <property type="match status" value="1"/>
</dbReference>
<evidence type="ECO:0000256" key="2">
    <source>
        <dbReference type="ARBA" id="ARBA00001089"/>
    </source>
</evidence>
<dbReference type="PRINTS" id="PR01210">
    <property type="entry name" value="GGTRANSPTASE"/>
</dbReference>
<evidence type="ECO:0000313" key="8">
    <source>
        <dbReference type="Proteomes" id="UP000789845"/>
    </source>
</evidence>
<evidence type="ECO:0000256" key="3">
    <source>
        <dbReference type="ARBA" id="ARBA00047417"/>
    </source>
</evidence>
<comment type="caution">
    <text evidence="7">The sequence shown here is derived from an EMBL/GenBank/DDBJ whole genome shotgun (WGS) entry which is preliminary data.</text>
</comment>
<dbReference type="InterPro" id="IPR052896">
    <property type="entry name" value="GGT-like_enzyme"/>
</dbReference>
<dbReference type="GO" id="GO:0103068">
    <property type="term" value="F:leukotriene C4 gamma-glutamyl transferase activity"/>
    <property type="evidence" value="ECO:0007669"/>
    <property type="project" value="UniProtKB-EC"/>
</dbReference>
<dbReference type="PANTHER" id="PTHR43881">
    <property type="entry name" value="GAMMA-GLUTAMYLTRANSPEPTIDASE (AFU_ORTHOLOGUE AFUA_4G13580)"/>
    <property type="match status" value="1"/>
</dbReference>
<dbReference type="Proteomes" id="UP000789845">
    <property type="component" value="Unassembled WGS sequence"/>
</dbReference>
<comment type="pathway">
    <text evidence="6">Sulfur metabolism; glutathione metabolism.</text>
</comment>
<keyword evidence="6" id="KW-0865">Zymogen</keyword>
<feature type="binding site" evidence="5">
    <location>
        <position position="396"/>
    </location>
    <ligand>
        <name>L-glutamate</name>
        <dbReference type="ChEBI" id="CHEBI:29985"/>
    </ligand>
</feature>
<evidence type="ECO:0000256" key="6">
    <source>
        <dbReference type="RuleBase" id="RU368036"/>
    </source>
</evidence>
<proteinExistence type="inferred from homology"/>
<dbReference type="AlphaFoldDB" id="A0A9C7G673"/>
<name>A0A9C7G673_9BACI</name>
<comment type="catalytic activity">
    <reaction evidence="2 6">
        <text>glutathione + H2O = L-cysteinylglycine + L-glutamate</text>
        <dbReference type="Rhea" id="RHEA:28807"/>
        <dbReference type="ChEBI" id="CHEBI:15377"/>
        <dbReference type="ChEBI" id="CHEBI:29985"/>
        <dbReference type="ChEBI" id="CHEBI:57925"/>
        <dbReference type="ChEBI" id="CHEBI:61694"/>
        <dbReference type="EC" id="3.4.19.13"/>
    </reaction>
</comment>
<comment type="subunit">
    <text evidence="6">This enzyme consists of two polypeptide chains, which are synthesized in precursor form from a single polypeptide.</text>
</comment>
<dbReference type="EC" id="2.3.2.2" evidence="6"/>
<dbReference type="EMBL" id="CAKJTG010000002">
    <property type="protein sequence ID" value="CAG9606649.1"/>
    <property type="molecule type" value="Genomic_DNA"/>
</dbReference>
<keyword evidence="6 7" id="KW-0012">Acyltransferase</keyword>
<comment type="catalytic activity">
    <reaction evidence="3 6">
        <text>an N-terminal (5-L-glutamyl)-[peptide] + an alpha-amino acid = 5-L-glutamyl amino acid + an N-terminal L-alpha-aminoacyl-[peptide]</text>
        <dbReference type="Rhea" id="RHEA:23904"/>
        <dbReference type="Rhea" id="RHEA-COMP:9780"/>
        <dbReference type="Rhea" id="RHEA-COMP:9795"/>
        <dbReference type="ChEBI" id="CHEBI:77644"/>
        <dbReference type="ChEBI" id="CHEBI:78597"/>
        <dbReference type="ChEBI" id="CHEBI:78599"/>
        <dbReference type="ChEBI" id="CHEBI:78608"/>
        <dbReference type="EC" id="2.3.2.2"/>
    </reaction>
</comment>